<dbReference type="Proteomes" id="UP000045782">
    <property type="component" value="Unassembled WGS sequence"/>
</dbReference>
<evidence type="ECO:0000256" key="1">
    <source>
        <dbReference type="SAM" id="MobiDB-lite"/>
    </source>
</evidence>
<accession>A0A0U0ZV17</accession>
<proteinExistence type="predicted"/>
<evidence type="ECO:0000313" key="2">
    <source>
        <dbReference type="EMBL" id="CPV70534.1"/>
    </source>
</evidence>
<feature type="region of interest" description="Disordered" evidence="1">
    <location>
        <begin position="285"/>
        <end position="343"/>
    </location>
</feature>
<sequence>MYALIDSQSIVVSEGESTIVVAVSDLAYEPVRRYLVDEHGKDFTAVRQLTADARDAVKSAVADAFSVVDGDSDDTDRAPGEPSYRIVHGDPVEETVFTTVLRLTRENADLAPLGKFLSRLDRNPSEASRSQLFGWLKAGGFTITTDGLIVGYKSVRADGLSAHSGRESVTVQRQDGSTEIVTGNIPYPVGATVWMDRNLVDSDRHSACSVGLHVGTFSYAEKFSEQMLVVLVDPADVVSVPVDHNAQKMRVCRLHVAALHDGEQIAGTVIEHIRTIPDFEAVEEYGKRPENKPRPTFSVTVSFGEQDDDDDDDDDDDQHGEGHEDEIAVPLGETPCVSGQWQR</sequence>
<protein>
    <submittedName>
        <fullName evidence="2">Uncharacterized protein</fullName>
    </submittedName>
</protein>
<dbReference type="AlphaFoldDB" id="A0A0U0ZV17"/>
<evidence type="ECO:0000313" key="3">
    <source>
        <dbReference type="Proteomes" id="UP000045782"/>
    </source>
</evidence>
<feature type="compositionally biased region" description="Acidic residues" evidence="1">
    <location>
        <begin position="305"/>
        <end position="318"/>
    </location>
</feature>
<dbReference type="EMBL" id="CSWP01000012">
    <property type="protein sequence ID" value="CPV70534.1"/>
    <property type="molecule type" value="Genomic_DNA"/>
</dbReference>
<gene>
    <name evidence="2" type="ORF">ERS075579_04812</name>
</gene>
<name>A0A0U0ZV17_9MYCO</name>
<reference evidence="2 3" key="1">
    <citation type="submission" date="2015-03" db="EMBL/GenBank/DDBJ databases">
        <authorList>
            <person name="Murphy D."/>
        </authorList>
    </citation>
    <scope>NUCLEOTIDE SEQUENCE [LARGE SCALE GENOMIC DNA]</scope>
    <source>
        <strain evidence="2 3">PAP088</strain>
    </source>
</reference>
<dbReference type="RefSeq" id="WP_052524965.1">
    <property type="nucleotide sequence ID" value="NZ_CSTG01000004.1"/>
</dbReference>
<organism evidence="2 3">
    <name type="scientific">Mycobacteroides abscessus</name>
    <dbReference type="NCBI Taxonomy" id="36809"/>
    <lineage>
        <taxon>Bacteria</taxon>
        <taxon>Bacillati</taxon>
        <taxon>Actinomycetota</taxon>
        <taxon>Actinomycetes</taxon>
        <taxon>Mycobacteriales</taxon>
        <taxon>Mycobacteriaceae</taxon>
        <taxon>Mycobacteroides</taxon>
    </lineage>
</organism>